<dbReference type="PROSITE" id="PS00211">
    <property type="entry name" value="ABC_TRANSPORTER_1"/>
    <property type="match status" value="1"/>
</dbReference>
<dbReference type="GO" id="GO:0140359">
    <property type="term" value="F:ABC-type transporter activity"/>
    <property type="evidence" value="ECO:0007669"/>
    <property type="project" value="InterPro"/>
</dbReference>
<dbReference type="PANTHER" id="PTHR19229">
    <property type="entry name" value="ATP-BINDING CASSETTE TRANSPORTER SUBFAMILY A ABCA"/>
    <property type="match status" value="1"/>
</dbReference>
<dbReference type="CDD" id="cd03263">
    <property type="entry name" value="ABC_subfamily_A"/>
    <property type="match status" value="2"/>
</dbReference>
<gene>
    <name evidence="13" type="ORF">DSTB1V02_LOCUS383</name>
</gene>
<evidence type="ECO:0000256" key="10">
    <source>
        <dbReference type="SAM" id="MobiDB-lite"/>
    </source>
</evidence>
<dbReference type="PANTHER" id="PTHR19229:SF36">
    <property type="entry name" value="ATP-BINDING CASSETTE SUB-FAMILY A MEMBER 2"/>
    <property type="match status" value="1"/>
</dbReference>
<keyword evidence="8 11" id="KW-1133">Transmembrane helix</keyword>
<keyword evidence="3" id="KW-0813">Transport</keyword>
<feature type="transmembrane region" description="Helical" evidence="11">
    <location>
        <begin position="768"/>
        <end position="788"/>
    </location>
</feature>
<keyword evidence="9 11" id="KW-0472">Membrane</keyword>
<evidence type="ECO:0000259" key="12">
    <source>
        <dbReference type="PROSITE" id="PS50893"/>
    </source>
</evidence>
<dbReference type="SMART" id="SM00382">
    <property type="entry name" value="AAA"/>
    <property type="match status" value="2"/>
</dbReference>
<evidence type="ECO:0000256" key="8">
    <source>
        <dbReference type="ARBA" id="ARBA00022989"/>
    </source>
</evidence>
<dbReference type="GO" id="GO:0005319">
    <property type="term" value="F:lipid transporter activity"/>
    <property type="evidence" value="ECO:0007669"/>
    <property type="project" value="TreeGrafter"/>
</dbReference>
<dbReference type="GO" id="GO:0016020">
    <property type="term" value="C:membrane"/>
    <property type="evidence" value="ECO:0007669"/>
    <property type="project" value="UniProtKB-SubCell"/>
</dbReference>
<dbReference type="SUPFAM" id="SSF52540">
    <property type="entry name" value="P-loop containing nucleoside triphosphate hydrolases"/>
    <property type="match status" value="2"/>
</dbReference>
<dbReference type="FunFam" id="3.40.50.300:FF:000298">
    <property type="entry name" value="ATP-binding cassette sub-family A member 12"/>
    <property type="match status" value="1"/>
</dbReference>
<feature type="transmembrane region" description="Helical" evidence="11">
    <location>
        <begin position="1896"/>
        <end position="1915"/>
    </location>
</feature>
<evidence type="ECO:0000256" key="1">
    <source>
        <dbReference type="ARBA" id="ARBA00004141"/>
    </source>
</evidence>
<evidence type="ECO:0000256" key="2">
    <source>
        <dbReference type="ARBA" id="ARBA00008869"/>
    </source>
</evidence>
<organism evidence="13">
    <name type="scientific">Darwinula stevensoni</name>
    <dbReference type="NCBI Taxonomy" id="69355"/>
    <lineage>
        <taxon>Eukaryota</taxon>
        <taxon>Metazoa</taxon>
        <taxon>Ecdysozoa</taxon>
        <taxon>Arthropoda</taxon>
        <taxon>Crustacea</taxon>
        <taxon>Oligostraca</taxon>
        <taxon>Ostracoda</taxon>
        <taxon>Podocopa</taxon>
        <taxon>Podocopida</taxon>
        <taxon>Darwinulocopina</taxon>
        <taxon>Darwinuloidea</taxon>
        <taxon>Darwinulidae</taxon>
        <taxon>Darwinula</taxon>
    </lineage>
</organism>
<evidence type="ECO:0000256" key="3">
    <source>
        <dbReference type="ARBA" id="ARBA00022448"/>
    </source>
</evidence>
<keyword evidence="5" id="KW-0677">Repeat</keyword>
<feature type="transmembrane region" description="Helical" evidence="11">
    <location>
        <begin position="862"/>
        <end position="885"/>
    </location>
</feature>
<dbReference type="EMBL" id="LR899542">
    <property type="protein sequence ID" value="CAD7240359.1"/>
    <property type="molecule type" value="Genomic_DNA"/>
</dbReference>
<feature type="transmembrane region" description="Helical" evidence="11">
    <location>
        <begin position="1862"/>
        <end position="1884"/>
    </location>
</feature>
<dbReference type="PROSITE" id="PS50893">
    <property type="entry name" value="ABC_TRANSPORTER_2"/>
    <property type="match status" value="2"/>
</dbReference>
<evidence type="ECO:0000256" key="7">
    <source>
        <dbReference type="ARBA" id="ARBA00022840"/>
    </source>
</evidence>
<sequence>ASVEWTSHQLEKGKFLKLVDMGFWNQLKLLLWKNITLKRRKLVVLLFELTIPLVLFFILMAIRKKQPAYPIGSNEYLVSPLPSAGVIPVMQSFCDVRDHDDYGFPVFPNSSVEEVLEHLHALAMENNFFQPDFTPEELEDIPSIYREIVEDPLALHRALLQSRSYKLSDFFSAKDHHASLQPIMEQHLLLNATNADALLKSTVNLPVIYELMVQELKNDSSANISKISPYAQQNVKAFDSLLKERNAENLWDIIQFLAVSDPEWGMQVFLDGIKGKLMVMDWIHAPEMLQKLCAYLPLVLVPPLSDPSYSILQKSIRQLCSLSQSQWDAFSLAVLPYFNKDSLIKAVATNGWNKTAVKGRLNNLRLKLYKFHKFTHTLKALDSLAEAFPQDICLDPASPNVLGKTSQVPIMANETLHLLDIIGQYANGILNVSAEIRAFLMENKTQKALREMRDIHSGLRIVTDDVNYELYHQKYLESHNEFITPDQASLLLESLLRQLKNISNAACSWLALTSGISLDIFMGFPSEEDLMDYYMNKAYWDNVTVLAAVLFNMTEDGKMPNHINYTIRQNASFTWDTNMVRERFWFPGPRHWGSYYYRFGFVWIQDILERAMISLYAGVEIVSPGSYIQEMPYPCYMEDEFFFMIQHVMPLCLTISWVYSVAILVQNIVCEKEQRLKEVSIMFLHSCRGIYWVMKMMGLTNGVHWVAWFITSLSQMSITVVALTLILKYGKILTYSNPWIIFLVLEIFAIANIIFSFLISVLYSKAKLAAACAGIIYFLCYIPYMYLAVREDSAHDVIPAWLRFLAHVVLVLNGCNFLKPSQSLLSTSAFGLGSKYFAFYEEVGVGVQWDNFYKSPVEDDTYNLLSVTIMMILDSFIYALLVWYIENVHPGSYGIPKPWYFPFLTSYWKDGRTEDCGFSLKQLLKRLFQSSSTLSVMDEDLACALESRRDDEERLFEEEPGHIPLGVCIESLTKTYHGSNRPAVYNLSINLYEGQITTLLGHNGAGKTTTMSILSGLFPPTHGRAVIYGHDIRSSMDLIRHSLGMCPQHNVLFDDLTVEEHFWFYSCLKDNGALFLEENMERLLSDLSLLEKRHMKVHCLSGGMKRKLSVGIAFVGGSKIVILDEPTAGVDPCSRRSLWDFIAQYKKGRTILLSTHHMDEADILSDRIAVLSNGKVKCCGSSLFLKAKLGEGYHLHVVKEHTDDETGSPRSFTSKCQERRVTSFIQKHIPTAYLVSETHHELHYVLPMHELHRGHFPPLFQDLEGTKTRLHIQSYGIMNTSMEEVFLKVASDLPKSRSTSFGHNEGESSLDGRLPGQNEDEDSQLLDLMDDKLDGSADSESGLGKLVLVDSDEEPSIPSQRSRHDRVIDDDVPLLDDVNVEDFLVKQDSDGTHPEKIVCAKFQGGCRSNMLQGRPLMCQQFWAILLKRYLCTKHNWKGLFSQILLPAFFVAVAMSVALTAPRVQEFHPLILSPSQYYNYTQPYGNAVPFASNGRDLNESKIHTEADSKKIMETIHLPSGIGATCVLLDPFNTFNFSDFNFTVRDFELLADYFEPGCSSVFVPGRPFFNFVPPAPTVEPSSFPPNGTSPSNGTTRAYPDCWCSDDQTGFVCDSSGYEPPSSFEVVTDDILFDVSGQNESEYLLYTTDTFRLRRYGGLSFGHLREFVPLDFGVDAPPLFQKIAIRHAVKIWYNNKGFHSMPTYVNTMNNAILRANLPFEKGNPAAYGITVINHPFQDSGGLWQLEQLLQGTDIMIAIFIIAAMSFVPASFILFLVYERSSKAKHLQMVSGVHPIIYWVANLCWDMCNYVVPALVSILILLIFQIPAYTSRNNFPAVVALFFMYGWSMTPVMYPASFLFKESSTAYVFLIVINLFVGMTCLVTSSVLQHLGRIHDILRIIFLVFPNYCLGRGLMDIAFNEYHNNFMLQTGETTFSCICNKLCCSRIERWAKEKDISPHHTSVCCSCQAGQMSSMHSPFEWDLVTRNLVAMGISGIIFFIVTLCLEFKFCQRSQILKVEGREENKNEDEDVQEERQRIMSGRSSQDIICLKNLTKIYTTKKQGIHLAVDHLCIGLPRGECFGLLGLNGAGKTTTFKMLTGDTSITEGDAIVAGHSIQRDMKHVKSYIGYCPQFDAIYDELTAREHIQLYCRSVEKFSICCHKENLCSFDLSLYLSLYECRFRGIPKQEEEEVISWTLKKLDLMKYADQESRTYSGGNKRKLSAAIALIGGPPVIFLDEPTTGMDPHSRRFLWDLIQELVREGRSVILTSHSMEECEALCTRLAIMVNGSFKCLGSTQHLKNRFGDGYSIIVHTKKAEKGSVEVFFSQNFPQAELKDRHHSMLLYEMKSSDISLAEIFEKLEYALSELPIKGYSVSQNTLDSVFINFVKYQSEEHGRRCINRGNSSPFVI</sequence>
<dbReference type="InterPro" id="IPR026082">
    <property type="entry name" value="ABCA"/>
</dbReference>
<dbReference type="Pfam" id="PF00005">
    <property type="entry name" value="ABC_tran"/>
    <property type="match status" value="2"/>
</dbReference>
<feature type="transmembrane region" description="Helical" evidence="11">
    <location>
        <begin position="739"/>
        <end position="761"/>
    </location>
</feature>
<feature type="transmembrane region" description="Helical" evidence="11">
    <location>
        <begin position="1751"/>
        <end position="1772"/>
    </location>
</feature>
<keyword evidence="4 11" id="KW-0812">Transmembrane</keyword>
<keyword evidence="6" id="KW-0547">Nucleotide-binding</keyword>
<evidence type="ECO:0000256" key="11">
    <source>
        <dbReference type="SAM" id="Phobius"/>
    </source>
</evidence>
<dbReference type="GO" id="GO:0005524">
    <property type="term" value="F:ATP binding"/>
    <property type="evidence" value="ECO:0007669"/>
    <property type="project" value="UniProtKB-KW"/>
</dbReference>
<dbReference type="Gene3D" id="3.40.50.300">
    <property type="entry name" value="P-loop containing nucleotide triphosphate hydrolases"/>
    <property type="match status" value="2"/>
</dbReference>
<evidence type="ECO:0000256" key="5">
    <source>
        <dbReference type="ARBA" id="ARBA00022737"/>
    </source>
</evidence>
<accession>A0A7R8X0C1</accession>
<keyword evidence="14" id="KW-1185">Reference proteome</keyword>
<feature type="non-terminal residue" evidence="13">
    <location>
        <position position="2405"/>
    </location>
</feature>
<protein>
    <recommendedName>
        <fullName evidence="12">ABC transporter domain-containing protein</fullName>
    </recommendedName>
</protein>
<feature type="transmembrane region" description="Helical" evidence="11">
    <location>
        <begin position="1831"/>
        <end position="1850"/>
    </location>
</feature>
<evidence type="ECO:0000256" key="9">
    <source>
        <dbReference type="ARBA" id="ARBA00023136"/>
    </source>
</evidence>
<dbReference type="Pfam" id="PF23321">
    <property type="entry name" value="R1_ABCA1"/>
    <property type="match status" value="1"/>
</dbReference>
<proteinExistence type="inferred from homology"/>
<dbReference type="InterPro" id="IPR017871">
    <property type="entry name" value="ABC_transporter-like_CS"/>
</dbReference>
<evidence type="ECO:0000256" key="4">
    <source>
        <dbReference type="ARBA" id="ARBA00022692"/>
    </source>
</evidence>
<feature type="transmembrane region" description="Helical" evidence="11">
    <location>
        <begin position="705"/>
        <end position="727"/>
    </location>
</feature>
<dbReference type="InterPro" id="IPR056264">
    <property type="entry name" value="R2_ABCA1-4-like"/>
</dbReference>
<dbReference type="OrthoDB" id="10255969at2759"/>
<comment type="subcellular location">
    <subcellularLocation>
        <location evidence="1">Membrane</location>
        <topology evidence="1">Multi-pass membrane protein</topology>
    </subcellularLocation>
</comment>
<feature type="domain" description="ABC transporter" evidence="12">
    <location>
        <begin position="2044"/>
        <end position="2308"/>
    </location>
</feature>
<keyword evidence="7" id="KW-0067">ATP-binding</keyword>
<feature type="transmembrane region" description="Helical" evidence="11">
    <location>
        <begin position="1984"/>
        <end position="2003"/>
    </location>
</feature>
<comment type="similarity">
    <text evidence="2">Belongs to the ABC transporter superfamily. ABCA family.</text>
</comment>
<reference evidence="13" key="1">
    <citation type="submission" date="2020-11" db="EMBL/GenBank/DDBJ databases">
        <authorList>
            <person name="Tran Van P."/>
        </authorList>
    </citation>
    <scope>NUCLEOTIDE SEQUENCE</scope>
</reference>
<dbReference type="Pfam" id="PF12698">
    <property type="entry name" value="ABC2_membrane_3"/>
    <property type="match status" value="1"/>
</dbReference>
<dbReference type="InterPro" id="IPR003439">
    <property type="entry name" value="ABC_transporter-like_ATP-bd"/>
</dbReference>
<feature type="domain" description="ABC transporter" evidence="12">
    <location>
        <begin position="967"/>
        <end position="1198"/>
    </location>
</feature>
<evidence type="ECO:0000313" key="14">
    <source>
        <dbReference type="Proteomes" id="UP000677054"/>
    </source>
</evidence>
<dbReference type="GO" id="GO:0016887">
    <property type="term" value="F:ATP hydrolysis activity"/>
    <property type="evidence" value="ECO:0007669"/>
    <property type="project" value="InterPro"/>
</dbReference>
<evidence type="ECO:0000313" key="13">
    <source>
        <dbReference type="EMBL" id="CAD7240359.1"/>
    </source>
</evidence>
<evidence type="ECO:0000256" key="6">
    <source>
        <dbReference type="ARBA" id="ARBA00022741"/>
    </source>
</evidence>
<feature type="region of interest" description="Disordered" evidence="10">
    <location>
        <begin position="1296"/>
        <end position="1320"/>
    </location>
</feature>
<feature type="transmembrane region" description="Helical" evidence="11">
    <location>
        <begin position="800"/>
        <end position="818"/>
    </location>
</feature>
<dbReference type="InterPro" id="IPR003593">
    <property type="entry name" value="AAA+_ATPase"/>
</dbReference>
<dbReference type="Proteomes" id="UP000677054">
    <property type="component" value="Unassembled WGS sequence"/>
</dbReference>
<feature type="transmembrane region" description="Helical" evidence="11">
    <location>
        <begin position="641"/>
        <end position="665"/>
    </location>
</feature>
<feature type="transmembrane region" description="Helical" evidence="11">
    <location>
        <begin position="42"/>
        <end position="62"/>
    </location>
</feature>
<name>A0A7R8X0C1_9CRUS</name>
<feature type="transmembrane region" description="Helical" evidence="11">
    <location>
        <begin position="1792"/>
        <end position="1819"/>
    </location>
</feature>
<dbReference type="InterPro" id="IPR013525">
    <property type="entry name" value="ABC2_TM"/>
</dbReference>
<dbReference type="EMBL" id="CAJPEV010000025">
    <property type="protein sequence ID" value="CAG0879012.1"/>
    <property type="molecule type" value="Genomic_DNA"/>
</dbReference>
<dbReference type="InterPro" id="IPR027417">
    <property type="entry name" value="P-loop_NTPase"/>
</dbReference>